<feature type="region of interest" description="Disordered" evidence="14">
    <location>
        <begin position="1246"/>
        <end position="1279"/>
    </location>
</feature>
<dbReference type="InterPro" id="IPR002156">
    <property type="entry name" value="RNaseH_domain"/>
</dbReference>
<feature type="region of interest" description="Disordered" evidence="14">
    <location>
        <begin position="82"/>
        <end position="111"/>
    </location>
</feature>
<dbReference type="InterPro" id="IPR000477">
    <property type="entry name" value="RT_dom"/>
</dbReference>
<dbReference type="PANTHER" id="PTHR33064:SF36">
    <property type="entry name" value="CCHC-TYPE DOMAIN-CONTAINING PROTEIN"/>
    <property type="match status" value="1"/>
</dbReference>
<evidence type="ECO:0000259" key="18">
    <source>
        <dbReference type="PROSITE" id="PS50994"/>
    </source>
</evidence>
<dbReference type="Pfam" id="PF17921">
    <property type="entry name" value="Integrase_H2C2"/>
    <property type="match status" value="1"/>
</dbReference>
<dbReference type="InterPro" id="IPR043128">
    <property type="entry name" value="Rev_trsase/Diguanyl_cyclase"/>
</dbReference>
<feature type="domain" description="Reverse transcriptase" evidence="16">
    <location>
        <begin position="251"/>
        <end position="442"/>
    </location>
</feature>
<keyword evidence="13" id="KW-0233">DNA recombination</keyword>
<dbReference type="GO" id="GO:0003723">
    <property type="term" value="F:RNA binding"/>
    <property type="evidence" value="ECO:0007669"/>
    <property type="project" value="UniProtKB-KW"/>
</dbReference>
<dbReference type="GO" id="GO:0015074">
    <property type="term" value="P:DNA integration"/>
    <property type="evidence" value="ECO:0007669"/>
    <property type="project" value="UniProtKB-KW"/>
</dbReference>
<feature type="compositionally biased region" description="Basic and acidic residues" evidence="14">
    <location>
        <begin position="1246"/>
        <end position="1257"/>
    </location>
</feature>
<dbReference type="CDD" id="cd09273">
    <property type="entry name" value="RNase_HI_RT_Bel"/>
    <property type="match status" value="1"/>
</dbReference>
<evidence type="ECO:0000256" key="1">
    <source>
        <dbReference type="ARBA" id="ARBA00010879"/>
    </source>
</evidence>
<evidence type="ECO:0000256" key="8">
    <source>
        <dbReference type="ARBA" id="ARBA00022801"/>
    </source>
</evidence>
<accession>A0AAN7NGR1</accession>
<evidence type="ECO:0000259" key="17">
    <source>
        <dbReference type="PROSITE" id="PS50879"/>
    </source>
</evidence>
<dbReference type="InterPro" id="IPR043502">
    <property type="entry name" value="DNA/RNA_pol_sf"/>
</dbReference>
<keyword evidence="20" id="KW-1185">Reference proteome</keyword>
<feature type="domain" description="RNase H type-1" evidence="17">
    <location>
        <begin position="687"/>
        <end position="833"/>
    </location>
</feature>
<keyword evidence="6" id="KW-0540">Nuclease</keyword>
<dbReference type="PROSITE" id="PS50994">
    <property type="entry name" value="INTEGRASE"/>
    <property type="match status" value="1"/>
</dbReference>
<dbReference type="Gene3D" id="4.10.60.10">
    <property type="entry name" value="Zinc finger, CCHC-type"/>
    <property type="match status" value="1"/>
</dbReference>
<dbReference type="Gene3D" id="3.10.10.10">
    <property type="entry name" value="HIV Type 1 Reverse Transcriptase, subunit A, domain 1"/>
    <property type="match status" value="1"/>
</dbReference>
<feature type="domain" description="Integrase catalytic" evidence="18">
    <location>
        <begin position="952"/>
        <end position="1109"/>
    </location>
</feature>
<dbReference type="InterPro" id="IPR021109">
    <property type="entry name" value="Peptidase_aspartic_dom_sf"/>
</dbReference>
<evidence type="ECO:0000256" key="3">
    <source>
        <dbReference type="ARBA" id="ARBA00018735"/>
    </source>
</evidence>
<dbReference type="SUPFAM" id="SSF50630">
    <property type="entry name" value="Acid proteases"/>
    <property type="match status" value="1"/>
</dbReference>
<feature type="compositionally biased region" description="Acidic residues" evidence="14">
    <location>
        <begin position="1270"/>
        <end position="1279"/>
    </location>
</feature>
<dbReference type="FunFam" id="3.30.70.270:FF:000020">
    <property type="entry name" value="Transposon Tf2-6 polyprotein-like Protein"/>
    <property type="match status" value="1"/>
</dbReference>
<keyword evidence="7" id="KW-0255">Endonuclease</keyword>
<dbReference type="PROSITE" id="PS50878">
    <property type="entry name" value="RT_POL"/>
    <property type="match status" value="2"/>
</dbReference>
<dbReference type="Pfam" id="PF17919">
    <property type="entry name" value="RT_RNaseH_2"/>
    <property type="match status" value="1"/>
</dbReference>
<dbReference type="Proteomes" id="UP001333110">
    <property type="component" value="Unassembled WGS sequence"/>
</dbReference>
<keyword evidence="10" id="KW-0694">RNA-binding</keyword>
<dbReference type="PROSITE" id="PS00141">
    <property type="entry name" value="ASP_PROTEASE"/>
    <property type="match status" value="1"/>
</dbReference>
<dbReference type="InterPro" id="IPR001995">
    <property type="entry name" value="Peptidase_A2_cat"/>
</dbReference>
<dbReference type="InterPro" id="IPR041577">
    <property type="entry name" value="RT_RNaseH_2"/>
</dbReference>
<feature type="domain" description="Reverse transcriptase" evidence="16">
    <location>
        <begin position="1341"/>
        <end position="1541"/>
    </location>
</feature>
<evidence type="ECO:0000256" key="2">
    <source>
        <dbReference type="ARBA" id="ARBA00012180"/>
    </source>
</evidence>
<keyword evidence="5" id="KW-0548">Nucleotidyltransferase</keyword>
<dbReference type="SUPFAM" id="SSF53098">
    <property type="entry name" value="Ribonuclease H-like"/>
    <property type="match status" value="2"/>
</dbReference>
<dbReference type="Gene3D" id="1.10.340.70">
    <property type="match status" value="1"/>
</dbReference>
<evidence type="ECO:0000313" key="20">
    <source>
        <dbReference type="Proteomes" id="UP001333110"/>
    </source>
</evidence>
<feature type="compositionally biased region" description="Polar residues" evidence="14">
    <location>
        <begin position="83"/>
        <end position="94"/>
    </location>
</feature>
<feature type="region of interest" description="Disordered" evidence="14">
    <location>
        <begin position="1324"/>
        <end position="1344"/>
    </location>
</feature>
<evidence type="ECO:0000256" key="12">
    <source>
        <dbReference type="ARBA" id="ARBA00022918"/>
    </source>
</evidence>
<keyword evidence="9" id="KW-0460">Magnesium</keyword>
<evidence type="ECO:0000256" key="11">
    <source>
        <dbReference type="ARBA" id="ARBA00022908"/>
    </source>
</evidence>
<evidence type="ECO:0000256" key="9">
    <source>
        <dbReference type="ARBA" id="ARBA00022842"/>
    </source>
</evidence>
<dbReference type="GO" id="GO:0004190">
    <property type="term" value="F:aspartic-type endopeptidase activity"/>
    <property type="evidence" value="ECO:0007669"/>
    <property type="project" value="InterPro"/>
</dbReference>
<evidence type="ECO:0000256" key="5">
    <source>
        <dbReference type="ARBA" id="ARBA00022695"/>
    </source>
</evidence>
<feature type="domain" description="Peptidase A2" evidence="15">
    <location>
        <begin position="1348"/>
        <end position="1367"/>
    </location>
</feature>
<dbReference type="GO" id="GO:0003964">
    <property type="term" value="F:RNA-directed DNA polymerase activity"/>
    <property type="evidence" value="ECO:0007669"/>
    <property type="project" value="UniProtKB-KW"/>
</dbReference>
<dbReference type="InterPro" id="IPR040643">
    <property type="entry name" value="MLVIN_C"/>
</dbReference>
<dbReference type="Gene3D" id="2.30.30.850">
    <property type="match status" value="1"/>
</dbReference>
<dbReference type="InterPro" id="IPR001584">
    <property type="entry name" value="Integrase_cat-core"/>
</dbReference>
<dbReference type="PANTHER" id="PTHR33064">
    <property type="entry name" value="POL PROTEIN"/>
    <property type="match status" value="1"/>
</dbReference>
<evidence type="ECO:0000256" key="13">
    <source>
        <dbReference type="ARBA" id="ARBA00023172"/>
    </source>
</evidence>
<dbReference type="InterPro" id="IPR036397">
    <property type="entry name" value="RNaseH_sf"/>
</dbReference>
<dbReference type="PROSITE" id="PS50175">
    <property type="entry name" value="ASP_PROT_RETROV"/>
    <property type="match status" value="1"/>
</dbReference>
<sequence length="1584" mass="179719">MRKYTPLDPTSQEGKSQLIFLFLGQSVDDIRRKLQKVQGADARDLERLLETALQVYRNRDSRKEKQMGKTIANATVAALRTVEGQTPPRSNTNEGRGVMRSGASAPLRGKRGNQPLLKDQCVYCKQLGHWKKKIARDWANRPLLGRDLLEQLNAEIRFKDGEIEFKIPEENHIEILSLALTEPQVREEEIMQEIKDQVYPGVWASGIPGKAKNAELVVVKLKEGARPIRVKQYPLKLEDRQGVKHIIEEFIKFGLLTECSSEYNTPILPVKKPDGKTYRLVQDLRAINRIVEDLHPVVANPYTLLTSLKETYEWFTVLDLKDAFFCLTLAPESCNFFAFEWENPDSGWKTQLTWTVLPQGFKNSPTIFGNQLAKELEVWERPPGNGTLLQYVDDILIATEKEEECKEWTVSLLNFLGLSGYRVSLQKVQILKKEVIYLGFVISKGQRQLGNDRKEAICRTPEPTTVKELRTFLGMTGWCRLWIYNYGLLVKPLYELLKNSQTQLTWTDEAKRAFKELKLELMRAPALGLPDITKPFWLFSYERQGVALGILAQRLGPYKQAVAYFSKQLDEVSKGWPGCLRAVAAVVLIIQEARKFTLGQKMVVHTSHAVTSVLEQKGGHWLSPSRFLKYQAVLMEQDNIEIVTSAVINPASFLSNKQEMKTVVHDCIETIETVYASRPDLKDEPLEEADHAWYTDGSSFVKNGVRMAGYAVTTTDQVVEAKSLPKGTSAQRAEIVALVRAPELAKGLRVNIWTDSKYAFGVAHAHGAIWKERGLLTAQGKGIKHADIILRLLEAVQLPSAVAIMHCKGHQKGNTDREVGNKLADYEARQAAEQGEILSLIPEKSLPLPESAEYDEKDQKLITDLEAKIGLSGWAVLKDNRIIIPFRLLWALTKTEHDKTHWGTEALYNSLTKQIVARNLFQTVKSVVDRCETCLKNNPKVENGVKFGSIGKGNVPGQNWQIDFSELPRKGGYRYLLVLTDTYSGWPEAFPCRTNKAREVTKVLLREIIPRFGVPEVISSDRGPHFVSQAVQQTSKFLEINWKLHTAYRPQASGQVEKMNHMIKTQLSKICQETNLRWDQALPIALLRLRTKPRTKEKLSPFEILYGRPFQTRYRGQDLTQAGEISLWRYLIALGKQLQEVNKLVVSTRAWGLDSPVHLFKPGDWVYVKNISGDPLEEKWSGPFQVLLTTYTAVKLEKHAAWIHYSRIKKAPTGPWKSQPTGPTSVRLTRNVGCPSMRKTLTDWRELKGHPDDDGAVARRRARGGGEREQEAEDVESVSEDAQFRVPMDLTIYGQSARSGRRIVVLTFCRTEAALEQRGMVNREGFRGRGRGRPSESRGGLGRQEKEVEFLVDTGASFSVLNQELIPVSKDFVTVVGATGQQEKVFFLKPLNFKDLHPVVANPYTLLTKLQVWFTVLDLKDAFFCLPLAKESQNLFAFEWESPTTGRKTQLTWTVLPQGFKNSPTIFGNQLARELETWDPPSRDGTLLHYEDDLLIATETKSDCIQWTINLLNFLGLNGYRVSQQKAQMVQQQVTYLGYELSGGQRELGTERKEAICRTPLPQMVKELRTFLGMTGWCQLWIYN</sequence>
<reference evidence="19 20" key="1">
    <citation type="journal article" date="2023" name="J. Hered.">
        <title>Chromosome-level genome of the wood stork (Mycteria americana) provides insight into avian chromosome evolution.</title>
        <authorList>
            <person name="Flamio R. Jr."/>
            <person name="Ramstad K.M."/>
        </authorList>
    </citation>
    <scope>NUCLEOTIDE SEQUENCE [LARGE SCALE GENOMIC DNA]</scope>
    <source>
        <strain evidence="19">JAX WOST 10</strain>
    </source>
</reference>
<name>A0AAN7NGR1_MYCAM</name>
<evidence type="ECO:0000256" key="4">
    <source>
        <dbReference type="ARBA" id="ARBA00022679"/>
    </source>
</evidence>
<evidence type="ECO:0000256" key="7">
    <source>
        <dbReference type="ARBA" id="ARBA00022759"/>
    </source>
</evidence>
<keyword evidence="4" id="KW-0808">Transferase</keyword>
<dbReference type="InterPro" id="IPR051320">
    <property type="entry name" value="Viral_Replic_Matur_Polypro"/>
</dbReference>
<comment type="caution">
    <text evidence="19">The sequence shown here is derived from an EMBL/GenBank/DDBJ whole genome shotgun (WGS) entry which is preliminary data.</text>
</comment>
<dbReference type="GO" id="GO:0006508">
    <property type="term" value="P:proteolysis"/>
    <property type="evidence" value="ECO:0007669"/>
    <property type="project" value="InterPro"/>
</dbReference>
<dbReference type="InterPro" id="IPR001969">
    <property type="entry name" value="Aspartic_peptidase_AS"/>
</dbReference>
<dbReference type="InterPro" id="IPR041588">
    <property type="entry name" value="Integrase_H2C2"/>
</dbReference>
<protein>
    <recommendedName>
        <fullName evidence="3">Gag-Pol polyprotein</fullName>
        <ecNumber evidence="2">3.1.26.4</ecNumber>
    </recommendedName>
</protein>
<evidence type="ECO:0000256" key="14">
    <source>
        <dbReference type="SAM" id="MobiDB-lite"/>
    </source>
</evidence>
<keyword evidence="8" id="KW-0378">Hydrolase</keyword>
<dbReference type="EC" id="3.1.26.4" evidence="2"/>
<dbReference type="Pfam" id="PF00078">
    <property type="entry name" value="RVT_1"/>
    <property type="match status" value="2"/>
</dbReference>
<evidence type="ECO:0000313" key="19">
    <source>
        <dbReference type="EMBL" id="KAK4811116.1"/>
    </source>
</evidence>
<dbReference type="Gene3D" id="3.10.20.370">
    <property type="match status" value="1"/>
</dbReference>
<evidence type="ECO:0000259" key="16">
    <source>
        <dbReference type="PROSITE" id="PS50878"/>
    </source>
</evidence>
<evidence type="ECO:0000256" key="6">
    <source>
        <dbReference type="ARBA" id="ARBA00022722"/>
    </source>
</evidence>
<keyword evidence="12" id="KW-0695">RNA-directed DNA polymerase</keyword>
<organism evidence="19 20">
    <name type="scientific">Mycteria americana</name>
    <name type="common">Wood stork</name>
    <dbReference type="NCBI Taxonomy" id="33587"/>
    <lineage>
        <taxon>Eukaryota</taxon>
        <taxon>Metazoa</taxon>
        <taxon>Chordata</taxon>
        <taxon>Craniata</taxon>
        <taxon>Vertebrata</taxon>
        <taxon>Euteleostomi</taxon>
        <taxon>Archelosauria</taxon>
        <taxon>Archosauria</taxon>
        <taxon>Dinosauria</taxon>
        <taxon>Saurischia</taxon>
        <taxon>Theropoda</taxon>
        <taxon>Coelurosauria</taxon>
        <taxon>Aves</taxon>
        <taxon>Neognathae</taxon>
        <taxon>Neoaves</taxon>
        <taxon>Aequornithes</taxon>
        <taxon>Ciconiiformes</taxon>
        <taxon>Ciconiidae</taxon>
        <taxon>Mycteria</taxon>
    </lineage>
</organism>
<dbReference type="Gene3D" id="2.40.70.10">
    <property type="entry name" value="Acid Proteases"/>
    <property type="match status" value="1"/>
</dbReference>
<dbReference type="Pfam" id="PF00075">
    <property type="entry name" value="RNase_H"/>
    <property type="match status" value="1"/>
</dbReference>
<dbReference type="Pfam" id="PF00665">
    <property type="entry name" value="rve"/>
    <property type="match status" value="1"/>
</dbReference>
<dbReference type="PROSITE" id="PS50879">
    <property type="entry name" value="RNASE_H_1"/>
    <property type="match status" value="1"/>
</dbReference>
<dbReference type="GO" id="GO:0006310">
    <property type="term" value="P:DNA recombination"/>
    <property type="evidence" value="ECO:0007669"/>
    <property type="project" value="UniProtKB-KW"/>
</dbReference>
<dbReference type="Gene3D" id="3.30.420.10">
    <property type="entry name" value="Ribonuclease H-like superfamily/Ribonuclease H"/>
    <property type="match status" value="2"/>
</dbReference>
<dbReference type="EMBL" id="JAUNZN010000018">
    <property type="protein sequence ID" value="KAK4811116.1"/>
    <property type="molecule type" value="Genomic_DNA"/>
</dbReference>
<dbReference type="Pfam" id="PF18697">
    <property type="entry name" value="MLVIN_C"/>
    <property type="match status" value="1"/>
</dbReference>
<evidence type="ECO:0000259" key="15">
    <source>
        <dbReference type="PROSITE" id="PS50175"/>
    </source>
</evidence>
<keyword evidence="11" id="KW-0229">DNA integration</keyword>
<dbReference type="GO" id="GO:0004523">
    <property type="term" value="F:RNA-DNA hybrid ribonuclease activity"/>
    <property type="evidence" value="ECO:0007669"/>
    <property type="project" value="UniProtKB-EC"/>
</dbReference>
<evidence type="ECO:0000256" key="10">
    <source>
        <dbReference type="ARBA" id="ARBA00022884"/>
    </source>
</evidence>
<comment type="similarity">
    <text evidence="1">Belongs to the beta type-B retroviral polymerase family. HERV class-II K(HML-2) pol subfamily.</text>
</comment>
<gene>
    <name evidence="19" type="ORF">QYF61_019747</name>
</gene>
<proteinExistence type="inferred from homology"/>
<dbReference type="InterPro" id="IPR012337">
    <property type="entry name" value="RNaseH-like_sf"/>
</dbReference>
<dbReference type="SUPFAM" id="SSF56672">
    <property type="entry name" value="DNA/RNA polymerases"/>
    <property type="match status" value="2"/>
</dbReference>
<dbReference type="Gene3D" id="3.30.70.270">
    <property type="match status" value="3"/>
</dbReference>